<dbReference type="EMBL" id="BSFN01000014">
    <property type="protein sequence ID" value="GLK90815.1"/>
    <property type="molecule type" value="Genomic_DNA"/>
</dbReference>
<evidence type="ECO:0008006" key="6">
    <source>
        <dbReference type="Google" id="ProtNLM"/>
    </source>
</evidence>
<dbReference type="RefSeq" id="WP_271196993.1">
    <property type="nucleotide sequence ID" value="NZ_BSFN01000014.1"/>
</dbReference>
<accession>A0A9W6KAR9</accession>
<dbReference type="InterPro" id="IPR050557">
    <property type="entry name" value="RTX_toxin/Mannuronan_C5-epim"/>
</dbReference>
<sequence length="846" mass="86822">MATIKTSDTKVVIENLGTKLLDLLHAGSHTGEAIDELGFYMVDDGADAGPGQTVQYAITDTKATQAISTAYDNGKSAIKYTLSGTDLKDFDLAHASKLVFDRSSAFKTFDAGSGITQTDKNNFSSAVTLTVNPYTPTALEVSKIVGSGQQSTLMKMAGASLNIVGTTTMSFLGLEQYHRASGTTELQNITINSYSVALKGTNSGTYDGVPFGGNSTESFALNSKGGLSYDTSSGQLTGALDSLSYVSYHTTKADGYSETVEHRYSAGALTPEILDALAGALAADTYATRKAALFSGDDIVSGVAKHNNYLEAGAGNDRVTGHAFADTLYGDEGNDLLFGLGGTDTLYGGDGDDVLDGGADVDTMSGGDGDDTYVLDDQNELSKINRNGAADHGSDTLRITYKGGTIAVPSGIDLTFFTLPSVENVVITGTGVFDITGNSADNIFKPGKNISTMTGGLGNDTYYVAVKGMTVIESAVPGNDTVISSITYALGANVENLTLMGTAAINGTGNELENILIGNQGANVLDGGAGADNLAGGKGNDTYIVDDRDDVVTEELNAGIDTVKASFDYTLGANLENLTLVGSDDAGLWGIGNELNNTIIGNTGNNYLAGMDGVDKLIGGKGDDVYYVSLAVKGTGSRATVGLEDTVVETKGGGDHDSLILHADRPAVDVANGAAKTITVVLAANLENMYATNTGAMKLNLTGNAANNSLTGNNGDNVIIGGAGNDVIEGAGGEDVIVGGLGTDVMLGGTGNDTFRFDSVKDLGLDLAQDLIMDFTSGEDVLSFKGFKGWSFDTTASQASGAKQLWAVVDGANTTVYGNSGGSLDADFAITLIGTTTLAGADIVFA</sequence>
<evidence type="ECO:0000256" key="2">
    <source>
        <dbReference type="ARBA" id="ARBA00022525"/>
    </source>
</evidence>
<evidence type="ECO:0000313" key="5">
    <source>
        <dbReference type="Proteomes" id="UP001143328"/>
    </source>
</evidence>
<proteinExistence type="predicted"/>
<dbReference type="PANTHER" id="PTHR38340:SF1">
    <property type="entry name" value="S-LAYER PROTEIN"/>
    <property type="match status" value="1"/>
</dbReference>
<dbReference type="PRINTS" id="PR00313">
    <property type="entry name" value="CABNDNGRPT"/>
</dbReference>
<dbReference type="Pfam" id="PF00353">
    <property type="entry name" value="HemolysinCabind"/>
    <property type="match status" value="4"/>
</dbReference>
<evidence type="ECO:0000256" key="3">
    <source>
        <dbReference type="ARBA" id="ARBA00022837"/>
    </source>
</evidence>
<keyword evidence="2" id="KW-0964">Secreted</keyword>
<dbReference type="AlphaFoldDB" id="A0A9W6KAR9"/>
<dbReference type="PANTHER" id="PTHR38340">
    <property type="entry name" value="S-LAYER PROTEIN"/>
    <property type="match status" value="1"/>
</dbReference>
<gene>
    <name evidence="4" type="ORF">GCM10017655_38790</name>
</gene>
<dbReference type="PROSITE" id="PS00330">
    <property type="entry name" value="HEMOLYSIN_CALCIUM"/>
    <property type="match status" value="3"/>
</dbReference>
<organism evidence="4 5">
    <name type="scientific">Pseudomonas turukhanskensis</name>
    <dbReference type="NCBI Taxonomy" id="1806536"/>
    <lineage>
        <taxon>Bacteria</taxon>
        <taxon>Pseudomonadati</taxon>
        <taxon>Pseudomonadota</taxon>
        <taxon>Gammaproteobacteria</taxon>
        <taxon>Pseudomonadales</taxon>
        <taxon>Pseudomonadaceae</taxon>
        <taxon>Pseudomonas</taxon>
    </lineage>
</organism>
<keyword evidence="5" id="KW-1185">Reference proteome</keyword>
<dbReference type="Gene3D" id="2.150.10.10">
    <property type="entry name" value="Serralysin-like metalloprotease, C-terminal"/>
    <property type="match status" value="3"/>
</dbReference>
<evidence type="ECO:0000256" key="1">
    <source>
        <dbReference type="ARBA" id="ARBA00004613"/>
    </source>
</evidence>
<comment type="caution">
    <text evidence="4">The sequence shown here is derived from an EMBL/GenBank/DDBJ whole genome shotgun (WGS) entry which is preliminary data.</text>
</comment>
<keyword evidence="3" id="KW-0106">Calcium</keyword>
<dbReference type="InterPro" id="IPR018511">
    <property type="entry name" value="Hemolysin-typ_Ca-bd_CS"/>
</dbReference>
<protein>
    <recommendedName>
        <fullName evidence="6">Calcium-binding protein</fullName>
    </recommendedName>
</protein>
<dbReference type="SUPFAM" id="SSF51120">
    <property type="entry name" value="beta-Roll"/>
    <property type="match status" value="3"/>
</dbReference>
<comment type="subcellular location">
    <subcellularLocation>
        <location evidence="1">Secreted</location>
    </subcellularLocation>
</comment>
<reference evidence="4" key="1">
    <citation type="journal article" date="2014" name="Int. J. Syst. Evol. Microbiol.">
        <title>Complete genome sequence of Corynebacterium casei LMG S-19264T (=DSM 44701T), isolated from a smear-ripened cheese.</title>
        <authorList>
            <consortium name="US DOE Joint Genome Institute (JGI-PGF)"/>
            <person name="Walter F."/>
            <person name="Albersmeier A."/>
            <person name="Kalinowski J."/>
            <person name="Ruckert C."/>
        </authorList>
    </citation>
    <scope>NUCLEOTIDE SEQUENCE</scope>
    <source>
        <strain evidence="4">VKM B-2935</strain>
    </source>
</reference>
<reference evidence="4" key="2">
    <citation type="submission" date="2023-01" db="EMBL/GenBank/DDBJ databases">
        <authorList>
            <person name="Sun Q."/>
            <person name="Evtushenko L."/>
        </authorList>
    </citation>
    <scope>NUCLEOTIDE SEQUENCE</scope>
    <source>
        <strain evidence="4">VKM B-2935</strain>
    </source>
</reference>
<dbReference type="GO" id="GO:0005509">
    <property type="term" value="F:calcium ion binding"/>
    <property type="evidence" value="ECO:0007669"/>
    <property type="project" value="InterPro"/>
</dbReference>
<dbReference type="GO" id="GO:0005576">
    <property type="term" value="C:extracellular region"/>
    <property type="evidence" value="ECO:0007669"/>
    <property type="project" value="UniProtKB-SubCell"/>
</dbReference>
<evidence type="ECO:0000313" key="4">
    <source>
        <dbReference type="EMBL" id="GLK90815.1"/>
    </source>
</evidence>
<dbReference type="InterPro" id="IPR011049">
    <property type="entry name" value="Serralysin-like_metalloprot_C"/>
</dbReference>
<name>A0A9W6KAR9_9PSED</name>
<dbReference type="Proteomes" id="UP001143328">
    <property type="component" value="Unassembled WGS sequence"/>
</dbReference>
<dbReference type="InterPro" id="IPR001343">
    <property type="entry name" value="Hemolysn_Ca-bd"/>
</dbReference>